<name>A0A840TU06_9BACT</name>
<evidence type="ECO:0000313" key="3">
    <source>
        <dbReference type="EMBL" id="MBB5285042.1"/>
    </source>
</evidence>
<accession>A0A840TU06</accession>
<dbReference type="EMBL" id="JACHGF010000004">
    <property type="protein sequence ID" value="MBB5285042.1"/>
    <property type="molecule type" value="Genomic_DNA"/>
</dbReference>
<proteinExistence type="predicted"/>
<evidence type="ECO:0000313" key="4">
    <source>
        <dbReference type="Proteomes" id="UP000557307"/>
    </source>
</evidence>
<keyword evidence="4" id="KW-1185">Reference proteome</keyword>
<dbReference type="RefSeq" id="WP_184174980.1">
    <property type="nucleotide sequence ID" value="NZ_JACHGF010000004.1"/>
</dbReference>
<evidence type="ECO:0000256" key="1">
    <source>
        <dbReference type="SAM" id="MobiDB-lite"/>
    </source>
</evidence>
<reference evidence="3 4" key="1">
    <citation type="submission" date="2020-08" db="EMBL/GenBank/DDBJ databases">
        <title>Genomic Encyclopedia of Type Strains, Phase IV (KMG-IV): sequencing the most valuable type-strain genomes for metagenomic binning, comparative biology and taxonomic classification.</title>
        <authorList>
            <person name="Goeker M."/>
        </authorList>
    </citation>
    <scope>NUCLEOTIDE SEQUENCE [LARGE SCALE GENOMIC DNA]</scope>
    <source>
        <strain evidence="3 4">DSM 105074</strain>
    </source>
</reference>
<feature type="domain" description="Lin1244/Lin1753-like N-terminal" evidence="2">
    <location>
        <begin position="6"/>
        <end position="94"/>
    </location>
</feature>
<dbReference type="Proteomes" id="UP000557307">
    <property type="component" value="Unassembled WGS sequence"/>
</dbReference>
<dbReference type="Pfam" id="PF14297">
    <property type="entry name" value="Lin1244_N"/>
    <property type="match status" value="1"/>
</dbReference>
<evidence type="ECO:0000259" key="2">
    <source>
        <dbReference type="Pfam" id="PF14297"/>
    </source>
</evidence>
<feature type="compositionally biased region" description="Polar residues" evidence="1">
    <location>
        <begin position="134"/>
        <end position="148"/>
    </location>
</feature>
<gene>
    <name evidence="3" type="ORF">HNQ92_003190</name>
</gene>
<dbReference type="InterPro" id="IPR025400">
    <property type="entry name" value="Lin1244/Lin1753-like_N"/>
</dbReference>
<organism evidence="3 4">
    <name type="scientific">Rhabdobacter roseus</name>
    <dbReference type="NCBI Taxonomy" id="1655419"/>
    <lineage>
        <taxon>Bacteria</taxon>
        <taxon>Pseudomonadati</taxon>
        <taxon>Bacteroidota</taxon>
        <taxon>Cytophagia</taxon>
        <taxon>Cytophagales</taxon>
        <taxon>Cytophagaceae</taxon>
        <taxon>Rhabdobacter</taxon>
    </lineage>
</organism>
<protein>
    <recommendedName>
        <fullName evidence="2">Lin1244/Lin1753-like N-terminal domain-containing protein</fullName>
    </recommendedName>
</protein>
<dbReference type="AlphaFoldDB" id="A0A840TU06"/>
<comment type="caution">
    <text evidence="3">The sequence shown here is derived from an EMBL/GenBank/DDBJ whole genome shotgun (WGS) entry which is preliminary data.</text>
</comment>
<sequence>MKNTQYFPHDYNARNDPAISILISEFGAAGYGIYWCLIEMLHEEEDNRILVKELFYRAICVKMMIDAEQVKAIVGRCLEYELLQVDEGYLYSNRVLRNVEKREKALEQRSAAGRASAESRRRKANSTTVERPLNETQQPFNESQRTSTNKIKGKEKKENINIPFDVFWDSYDNKVGRAASQKKWEKLTDQERDLALQDIPKYIEWLIDRLPDHKKGLKEERRKYQNYPLKYLNGQHWLDERAPVSLPPTTPAHRTKILQ</sequence>
<feature type="region of interest" description="Disordered" evidence="1">
    <location>
        <begin position="107"/>
        <end position="155"/>
    </location>
</feature>